<dbReference type="InterPro" id="IPR013111">
    <property type="entry name" value="EGF_extracell"/>
</dbReference>
<dbReference type="SMART" id="SM00181">
    <property type="entry name" value="EGF"/>
    <property type="match status" value="2"/>
</dbReference>
<feature type="disulfide bond" evidence="4">
    <location>
        <begin position="294"/>
        <end position="303"/>
    </location>
</feature>
<dbReference type="InterPro" id="IPR000742">
    <property type="entry name" value="EGF"/>
</dbReference>
<organism evidence="7 8">
    <name type="scientific">Clavelina lepadiformis</name>
    <name type="common">Light-bulb sea squirt</name>
    <name type="synonym">Ascidia lepadiformis</name>
    <dbReference type="NCBI Taxonomy" id="159417"/>
    <lineage>
        <taxon>Eukaryota</taxon>
        <taxon>Metazoa</taxon>
        <taxon>Chordata</taxon>
        <taxon>Tunicata</taxon>
        <taxon>Ascidiacea</taxon>
        <taxon>Aplousobranchia</taxon>
        <taxon>Clavelinidae</taxon>
        <taxon>Clavelina</taxon>
    </lineage>
</organism>
<dbReference type="EMBL" id="CAWYQH010000096">
    <property type="protein sequence ID" value="CAK8682784.1"/>
    <property type="molecule type" value="Genomic_DNA"/>
</dbReference>
<dbReference type="InterPro" id="IPR036436">
    <property type="entry name" value="Disintegrin_dom_sf"/>
</dbReference>
<dbReference type="PANTHER" id="PTHR11905">
    <property type="entry name" value="ADAM A DISINTEGRIN AND METALLOPROTEASE DOMAIN"/>
    <property type="match status" value="1"/>
</dbReference>
<dbReference type="PANTHER" id="PTHR11905:SF159">
    <property type="entry name" value="ADAM METALLOPROTEASE"/>
    <property type="match status" value="1"/>
</dbReference>
<dbReference type="PROSITE" id="PS50026">
    <property type="entry name" value="EGF_3"/>
    <property type="match status" value="2"/>
</dbReference>
<dbReference type="PROSITE" id="PS00427">
    <property type="entry name" value="DISINTEGRIN_1"/>
    <property type="match status" value="2"/>
</dbReference>
<feature type="disulfide bond" evidence="4">
    <location>
        <begin position="562"/>
        <end position="571"/>
    </location>
</feature>
<evidence type="ECO:0000256" key="4">
    <source>
        <dbReference type="PROSITE-ProRule" id="PRU00076"/>
    </source>
</evidence>
<keyword evidence="3 4" id="KW-1015">Disulfide bond</keyword>
<dbReference type="Proteomes" id="UP001642483">
    <property type="component" value="Unassembled WGS sequence"/>
</dbReference>
<keyword evidence="2 4" id="KW-0245">EGF-like domain</keyword>
<evidence type="ECO:0000313" key="8">
    <source>
        <dbReference type="Proteomes" id="UP001642483"/>
    </source>
</evidence>
<feature type="domain" description="EGF-like" evidence="5">
    <location>
        <begin position="540"/>
        <end position="572"/>
    </location>
</feature>
<feature type="domain" description="Disintegrin" evidence="6">
    <location>
        <begin position="577"/>
        <end position="664"/>
    </location>
</feature>
<evidence type="ECO:0000256" key="1">
    <source>
        <dbReference type="ARBA" id="ARBA00022508"/>
    </source>
</evidence>
<accession>A0ABP0FWK6</accession>
<keyword evidence="1" id="KW-0800">Toxin</keyword>
<dbReference type="SUPFAM" id="SSF57552">
    <property type="entry name" value="Blood coagulation inhibitor (disintegrin)"/>
    <property type="match status" value="3"/>
</dbReference>
<protein>
    <submittedName>
        <fullName evidence="7">Uncharacterized protein</fullName>
    </submittedName>
</protein>
<feature type="domain" description="Disintegrin" evidence="6">
    <location>
        <begin position="42"/>
        <end position="129"/>
    </location>
</feature>
<evidence type="ECO:0000256" key="3">
    <source>
        <dbReference type="ARBA" id="ARBA00023157"/>
    </source>
</evidence>
<evidence type="ECO:0000313" key="7">
    <source>
        <dbReference type="EMBL" id="CAK8682784.1"/>
    </source>
</evidence>
<dbReference type="PROSITE" id="PS50214">
    <property type="entry name" value="DISINTEGRIN_2"/>
    <property type="match status" value="3"/>
</dbReference>
<proteinExistence type="predicted"/>
<comment type="caution">
    <text evidence="4">Lacks conserved residue(s) required for the propagation of feature annotation.</text>
</comment>
<feature type="disulfide bond" evidence="4">
    <location>
        <begin position="276"/>
        <end position="286"/>
    </location>
</feature>
<feature type="disulfide bond" evidence="4">
    <location>
        <begin position="544"/>
        <end position="554"/>
    </location>
</feature>
<feature type="domain" description="EGF-like" evidence="5">
    <location>
        <begin position="272"/>
        <end position="304"/>
    </location>
</feature>
<dbReference type="Gene3D" id="4.10.70.10">
    <property type="entry name" value="Disintegrin domain"/>
    <property type="match status" value="3"/>
</dbReference>
<keyword evidence="8" id="KW-1185">Reference proteome</keyword>
<dbReference type="InterPro" id="IPR018358">
    <property type="entry name" value="Disintegrin_CS"/>
</dbReference>
<evidence type="ECO:0000256" key="2">
    <source>
        <dbReference type="ARBA" id="ARBA00022536"/>
    </source>
</evidence>
<evidence type="ECO:0000259" key="6">
    <source>
        <dbReference type="PROSITE" id="PS50214"/>
    </source>
</evidence>
<dbReference type="Gene3D" id="2.10.25.10">
    <property type="entry name" value="Laminin"/>
    <property type="match status" value="2"/>
</dbReference>
<dbReference type="Pfam" id="PF08516">
    <property type="entry name" value="ADAM_CR"/>
    <property type="match status" value="3"/>
</dbReference>
<comment type="caution">
    <text evidence="7">The sequence shown here is derived from an EMBL/GenBank/DDBJ whole genome shotgun (WGS) entry which is preliminary data.</text>
</comment>
<feature type="domain" description="Disintegrin" evidence="6">
    <location>
        <begin position="310"/>
        <end position="397"/>
    </location>
</feature>
<name>A0ABP0FWK6_CLALP</name>
<dbReference type="Pfam" id="PF00200">
    <property type="entry name" value="Disintegrin"/>
    <property type="match status" value="3"/>
</dbReference>
<dbReference type="InterPro" id="IPR006586">
    <property type="entry name" value="ADAM_Cys-rich"/>
</dbReference>
<gene>
    <name evidence="7" type="ORF">CVLEPA_LOCUS13567</name>
</gene>
<sequence>MISATPAAKWSTCSKLYLEASLNLGLGSCLLNVPEPNHIHFGSECGNDIVEEGEECDCGHDYDCVSNCCNATTCELLPGAQCDVGLCCFECQFVSAKTECRVASNVACDVAEYCTGNSADCPTNAFIEDGTLCNEQSAICYNGVCLTYDLQCELEWGEGSKNSVEPCYKIVNRLGNQNGNCGLDENRDYIKCSPENTQCGKLLCQGGNKLPLVGQNRYALINTLATPTKKFECKAIASDDYAIDVNYDGLVKDGTLCDTGKICMEGKCIPFTKSKCKSHCSGHGHCTNLGHCHCDPGWASPDCSMQGVSDSECGNHIVEEREECDCGHPDECESNCCNPSTCKFLPGAICDVEACCANCQYARRGVQCRPAADQSCDITEHCSGNSAKCPEDAYIANGQPCLVGSGTCYEAKCISHDAQCQTIWGEEAEGSVDTCYRFLNILGNNNGNCGRDELGEYIACKKEDAKCGKLACQGNISSPVSIKAKYVFRNELNLRSGSKKCYTVAPDETDNANENFGLLLDGSLCATGKICKKRRCVPIPVSSCPSGCSGHGICTNLGNCHCDPGWASTDCSHASAISNCGNGVVEDGENCDCGQLGFCENSCCNATTCQLITGAECSTGECCVNCRFASAGARCRNIEDSQCDLEEYCTGFSGKCPQNLHVEDGTSCAGNNGNASCYHGVCLTRDTQCQEIWGEGSHSSEEVCYIAVNKLGNRNGNCGHDKKRNYRSCTTEHSMCGKLQCDGGNRRPVDPQFSYAFRNRIIVGNEVVKCFTVASGCIQRCTRRCDSSWFGKKWNDVWIGKDLWRWVLLADVTVFLYLSLQWSRGLQQPRSLPLRSRMGASIM</sequence>
<dbReference type="PROSITE" id="PS01186">
    <property type="entry name" value="EGF_2"/>
    <property type="match status" value="2"/>
</dbReference>
<dbReference type="InterPro" id="IPR001762">
    <property type="entry name" value="Disintegrin_dom"/>
</dbReference>
<keyword evidence="1" id="KW-1217">Cell adhesion impairing toxin</keyword>
<evidence type="ECO:0000259" key="5">
    <source>
        <dbReference type="PROSITE" id="PS50026"/>
    </source>
</evidence>
<reference evidence="7 8" key="1">
    <citation type="submission" date="2024-02" db="EMBL/GenBank/DDBJ databases">
        <authorList>
            <person name="Daric V."/>
            <person name="Darras S."/>
        </authorList>
    </citation>
    <scope>NUCLEOTIDE SEQUENCE [LARGE SCALE GENOMIC DNA]</scope>
</reference>
<dbReference type="Pfam" id="PF07974">
    <property type="entry name" value="EGF_2"/>
    <property type="match status" value="2"/>
</dbReference>
<dbReference type="SMART" id="SM00050">
    <property type="entry name" value="DISIN"/>
    <property type="match status" value="3"/>
</dbReference>
<dbReference type="SMART" id="SM00608">
    <property type="entry name" value="ACR"/>
    <property type="match status" value="3"/>
</dbReference>